<reference evidence="7 8" key="1">
    <citation type="submission" date="2019-10" db="EMBL/GenBank/DDBJ databases">
        <title>Rubrobacter sp nov SCSIO 52915 isolated from a deep-sea sediment in the South China Sea.</title>
        <authorList>
            <person name="Chen R.W."/>
        </authorList>
    </citation>
    <scope>NUCLEOTIDE SEQUENCE [LARGE SCALE GENOMIC DNA]</scope>
    <source>
        <strain evidence="7 8">SCSIO 52915</strain>
    </source>
</reference>
<dbReference type="PANTHER" id="PTHR30518:SF2">
    <property type="entry name" value="ENDOLYTIC MUREIN TRANSGLYCOSYLASE"/>
    <property type="match status" value="1"/>
</dbReference>
<dbReference type="KEGG" id="rmar:GBA65_11060"/>
<evidence type="ECO:0000256" key="4">
    <source>
        <dbReference type="ARBA" id="ARBA00023136"/>
    </source>
</evidence>
<keyword evidence="2" id="KW-0812">Transmembrane</keyword>
<keyword evidence="1" id="KW-1003">Cell membrane</keyword>
<evidence type="ECO:0000313" key="7">
    <source>
        <dbReference type="EMBL" id="QIN78972.1"/>
    </source>
</evidence>
<dbReference type="InterPro" id="IPR003770">
    <property type="entry name" value="MLTG-like"/>
</dbReference>
<dbReference type="Proteomes" id="UP000502706">
    <property type="component" value="Chromosome"/>
</dbReference>
<gene>
    <name evidence="7" type="ORF">GBA65_11060</name>
</gene>
<evidence type="ECO:0000256" key="3">
    <source>
        <dbReference type="ARBA" id="ARBA00022989"/>
    </source>
</evidence>
<dbReference type="AlphaFoldDB" id="A0A6G8PXL5"/>
<evidence type="ECO:0000313" key="8">
    <source>
        <dbReference type="Proteomes" id="UP000502706"/>
    </source>
</evidence>
<dbReference type="PANTHER" id="PTHR30518">
    <property type="entry name" value="ENDOLYTIC MUREIN TRANSGLYCOSYLASE"/>
    <property type="match status" value="1"/>
</dbReference>
<keyword evidence="3" id="KW-1133">Transmembrane helix</keyword>
<evidence type="ECO:0000256" key="6">
    <source>
        <dbReference type="ARBA" id="ARBA00023316"/>
    </source>
</evidence>
<name>A0A6G8PXL5_9ACTN</name>
<protein>
    <submittedName>
        <fullName evidence="7">Uncharacterized protein</fullName>
    </submittedName>
</protein>
<keyword evidence="5" id="KW-0456">Lyase</keyword>
<dbReference type="EMBL" id="CP045121">
    <property type="protein sequence ID" value="QIN78972.1"/>
    <property type="molecule type" value="Genomic_DNA"/>
</dbReference>
<proteinExistence type="predicted"/>
<organism evidence="7 8">
    <name type="scientific">Rubrobacter marinus</name>
    <dbReference type="NCBI Taxonomy" id="2653852"/>
    <lineage>
        <taxon>Bacteria</taxon>
        <taxon>Bacillati</taxon>
        <taxon>Actinomycetota</taxon>
        <taxon>Rubrobacteria</taxon>
        <taxon>Rubrobacterales</taxon>
        <taxon>Rubrobacteraceae</taxon>
        <taxon>Rubrobacter</taxon>
    </lineage>
</organism>
<evidence type="ECO:0000256" key="2">
    <source>
        <dbReference type="ARBA" id="ARBA00022692"/>
    </source>
</evidence>
<dbReference type="Gene3D" id="3.30.1490.480">
    <property type="entry name" value="Endolytic murein transglycosylase"/>
    <property type="match status" value="1"/>
</dbReference>
<dbReference type="Pfam" id="PF02618">
    <property type="entry name" value="YceG"/>
    <property type="match status" value="1"/>
</dbReference>
<keyword evidence="6" id="KW-0961">Cell wall biogenesis/degradation</keyword>
<dbReference type="RefSeq" id="WP_166396635.1">
    <property type="nucleotide sequence ID" value="NZ_CP045121.1"/>
</dbReference>
<keyword evidence="8" id="KW-1185">Reference proteome</keyword>
<dbReference type="GO" id="GO:0071555">
    <property type="term" value="P:cell wall organization"/>
    <property type="evidence" value="ECO:0007669"/>
    <property type="project" value="UniProtKB-KW"/>
</dbReference>
<keyword evidence="4" id="KW-0472">Membrane</keyword>
<evidence type="ECO:0000256" key="1">
    <source>
        <dbReference type="ARBA" id="ARBA00022475"/>
    </source>
</evidence>
<sequence>MSAVRRSSRPRPKRRRRKGTSPFARMFMVLLLLGVLVGIVVLVGSALRGGEEEPVTVTVEEGDTLSSVADKLDEAGVISSSALFELQARVRGGATQLRPGQYRLAPGESGEEILATLSSEEEDVSTFAVTIPEGLTIAQVARTVEAEGGVPAAEFEAAAGRTDYGYAFLEDPAIGSTEGFLFPKSYQFEKGTGAEGMIDRFLEQYLIETEALDFAAAEDRFNLTEYQLVTVASLVERESANPRSGP</sequence>
<accession>A0A6G8PXL5</accession>
<evidence type="ECO:0000256" key="5">
    <source>
        <dbReference type="ARBA" id="ARBA00023239"/>
    </source>
</evidence>
<dbReference type="GO" id="GO:0016829">
    <property type="term" value="F:lyase activity"/>
    <property type="evidence" value="ECO:0007669"/>
    <property type="project" value="UniProtKB-KW"/>
</dbReference>